<keyword evidence="3" id="KW-1185">Reference proteome</keyword>
<dbReference type="GO" id="GO:0008157">
    <property type="term" value="F:protein phosphatase 1 binding"/>
    <property type="evidence" value="ECO:0007669"/>
    <property type="project" value="TreeGrafter"/>
</dbReference>
<sequence length="360" mass="39947">MCSIAIPSELLLGHSPPVYGSLLYSSLMVTTPPIANRSVPPQIRPCLASASLHLNGLLKSNGDVANNSNNNKRNKKKVVFADDRGWPLTQVRVMSEPSNMPPFWTSAYVASLARGELFRNLDGSLSIAQQHSLPINKATNTVNGGDNSPTKTEICPWEASFAQPASDYLAFRNKLDKSSVSLENVIVRDSENCLIGTVKVKNLAYDKEVTIRATCDNWKTYQDVNCSYVEQPGLSASPVVRNLYDTFRFRLPLPEGDSGSNELEFCVRYNTEGAEFWDNNAGANYVVKKKRDAPTLEEQVAELLSACCGPSETHNGFTQTRLRIDKDDLARPAGEATRVHLRTWSEFASWQHLDNEGPYW</sequence>
<dbReference type="PANTHER" id="PTHR12307:SF48">
    <property type="entry name" value="PROTEIN PHOSPHATASE 1 REGULATORY SUBUNIT"/>
    <property type="match status" value="1"/>
</dbReference>
<dbReference type="Gene3D" id="2.60.40.2440">
    <property type="entry name" value="Carbohydrate binding type-21 domain"/>
    <property type="match status" value="1"/>
</dbReference>
<dbReference type="GO" id="GO:0000164">
    <property type="term" value="C:protein phosphatase type 1 complex"/>
    <property type="evidence" value="ECO:0007669"/>
    <property type="project" value="TreeGrafter"/>
</dbReference>
<dbReference type="Pfam" id="PF03370">
    <property type="entry name" value="CBM_21"/>
    <property type="match status" value="1"/>
</dbReference>
<comment type="caution">
    <text evidence="2">The sequence shown here is derived from an EMBL/GenBank/DDBJ whole genome shotgun (WGS) entry which is preliminary data.</text>
</comment>
<dbReference type="EMBL" id="NNAY01000286">
    <property type="protein sequence ID" value="OXU29486.1"/>
    <property type="molecule type" value="Genomic_DNA"/>
</dbReference>
<organism evidence="2 3">
    <name type="scientific">Trichomalopsis sarcophagae</name>
    <dbReference type="NCBI Taxonomy" id="543379"/>
    <lineage>
        <taxon>Eukaryota</taxon>
        <taxon>Metazoa</taxon>
        <taxon>Ecdysozoa</taxon>
        <taxon>Arthropoda</taxon>
        <taxon>Hexapoda</taxon>
        <taxon>Insecta</taxon>
        <taxon>Pterygota</taxon>
        <taxon>Neoptera</taxon>
        <taxon>Endopterygota</taxon>
        <taxon>Hymenoptera</taxon>
        <taxon>Apocrita</taxon>
        <taxon>Proctotrupomorpha</taxon>
        <taxon>Chalcidoidea</taxon>
        <taxon>Pteromalidae</taxon>
        <taxon>Pteromalinae</taxon>
        <taxon>Trichomalopsis</taxon>
    </lineage>
</organism>
<dbReference type="AlphaFoldDB" id="A0A232FFE4"/>
<dbReference type="GO" id="GO:0005979">
    <property type="term" value="P:regulation of glycogen biosynthetic process"/>
    <property type="evidence" value="ECO:0007669"/>
    <property type="project" value="TreeGrafter"/>
</dbReference>
<dbReference type="OrthoDB" id="1881at2759"/>
<dbReference type="STRING" id="543379.A0A232FFE4"/>
<dbReference type="InterPro" id="IPR050782">
    <property type="entry name" value="PP1_regulatory_subunit_3"/>
</dbReference>
<name>A0A232FFE4_9HYME</name>
<evidence type="ECO:0000313" key="2">
    <source>
        <dbReference type="EMBL" id="OXU29486.1"/>
    </source>
</evidence>
<dbReference type="GO" id="GO:2001069">
    <property type="term" value="F:glycogen binding"/>
    <property type="evidence" value="ECO:0007669"/>
    <property type="project" value="TreeGrafter"/>
</dbReference>
<dbReference type="InterPro" id="IPR038175">
    <property type="entry name" value="CBM21_dom_sf"/>
</dbReference>
<feature type="domain" description="CBM21" evidence="1">
    <location>
        <begin position="172"/>
        <end position="288"/>
    </location>
</feature>
<dbReference type="Proteomes" id="UP000215335">
    <property type="component" value="Unassembled WGS sequence"/>
</dbReference>
<dbReference type="PANTHER" id="PTHR12307">
    <property type="entry name" value="PROTEIN PHOSPHATASE 1 REGULATORY SUBUNIT"/>
    <property type="match status" value="1"/>
</dbReference>
<reference evidence="2 3" key="1">
    <citation type="journal article" date="2017" name="Curr. Biol.">
        <title>The Evolution of Venom by Co-option of Single-Copy Genes.</title>
        <authorList>
            <person name="Martinson E.O."/>
            <person name="Mrinalini"/>
            <person name="Kelkar Y.D."/>
            <person name="Chang C.H."/>
            <person name="Werren J.H."/>
        </authorList>
    </citation>
    <scope>NUCLEOTIDE SEQUENCE [LARGE SCALE GENOMIC DNA]</scope>
    <source>
        <strain evidence="2 3">Alberta</strain>
        <tissue evidence="2">Whole body</tissue>
    </source>
</reference>
<accession>A0A232FFE4</accession>
<evidence type="ECO:0000313" key="3">
    <source>
        <dbReference type="Proteomes" id="UP000215335"/>
    </source>
</evidence>
<proteinExistence type="predicted"/>
<dbReference type="PROSITE" id="PS51159">
    <property type="entry name" value="CBM21"/>
    <property type="match status" value="1"/>
</dbReference>
<evidence type="ECO:0000259" key="1">
    <source>
        <dbReference type="PROSITE" id="PS51159"/>
    </source>
</evidence>
<protein>
    <recommendedName>
        <fullName evidence="1">CBM21 domain-containing protein</fullName>
    </recommendedName>
</protein>
<gene>
    <name evidence="2" type="ORF">TSAR_012944</name>
</gene>
<dbReference type="InterPro" id="IPR005036">
    <property type="entry name" value="CBM21_dom"/>
</dbReference>